<name>A0ABQ9WZV6_9EUKA</name>
<dbReference type="PANTHER" id="PTHR23099">
    <property type="entry name" value="TRANSCRIPTIONAL REGULATOR"/>
    <property type="match status" value="1"/>
</dbReference>
<comment type="caution">
    <text evidence="3">The sequence shown here is derived from an EMBL/GenBank/DDBJ whole genome shotgun (WGS) entry which is preliminary data.</text>
</comment>
<evidence type="ECO:0000313" key="3">
    <source>
        <dbReference type="EMBL" id="KAK2945044.1"/>
    </source>
</evidence>
<dbReference type="Proteomes" id="UP001281761">
    <property type="component" value="Unassembled WGS sequence"/>
</dbReference>
<evidence type="ECO:0000256" key="1">
    <source>
        <dbReference type="SAM" id="MobiDB-lite"/>
    </source>
</evidence>
<dbReference type="InterPro" id="IPR035240">
    <property type="entry name" value="SprT_Zn_ribbon"/>
</dbReference>
<sequence length="343" mass="39018">MDIDEFASPELIQFPESPSLPQSFPTVPSMNLTQLSATLPRVLNTDRAGSPLNPLHTPHKSNPITCFPGTDALRTPSSFSTPKSQSSPLMSHHIPQSPRFYSQRKFTLKRSELANTVYAIVNEKVFRNHLPPARIFWSKTLRKTAGLASIKKEVTTKDGVQTVRVKESTIELSSKIVDNFDRLVKTLTHEMCHLAQWYISGDFGGKPHGKTFKKWGRQCYLILRIEVTTYHHYEIQYKYQWVCTGCRHIYGRHSDSINPQNVRCGVCAGKLTRWTVRGQRVDPTNPTVQTPTKPRQPNKFMEFVAGRREEFKRAHPGISGKDMMIALGAEFQKQKNTPIANKQ</sequence>
<proteinExistence type="predicted"/>
<feature type="region of interest" description="Disordered" evidence="1">
    <location>
        <begin position="75"/>
        <end position="94"/>
    </location>
</feature>
<protein>
    <submittedName>
        <fullName evidence="3">HMG box protein</fullName>
    </submittedName>
</protein>
<accession>A0ABQ9WZV6</accession>
<dbReference type="EMBL" id="JARBJD010000275">
    <property type="protein sequence ID" value="KAK2945044.1"/>
    <property type="molecule type" value="Genomic_DNA"/>
</dbReference>
<dbReference type="SMART" id="SM00731">
    <property type="entry name" value="SprT"/>
    <property type="match status" value="1"/>
</dbReference>
<gene>
    <name evidence="3" type="ORF">BLNAU_20057</name>
</gene>
<feature type="compositionally biased region" description="Low complexity" evidence="1">
    <location>
        <begin position="76"/>
        <end position="88"/>
    </location>
</feature>
<keyword evidence="4" id="KW-1185">Reference proteome</keyword>
<feature type="domain" description="SprT-like" evidence="2">
    <location>
        <begin position="111"/>
        <end position="274"/>
    </location>
</feature>
<organism evidence="3 4">
    <name type="scientific">Blattamonas nauphoetae</name>
    <dbReference type="NCBI Taxonomy" id="2049346"/>
    <lineage>
        <taxon>Eukaryota</taxon>
        <taxon>Metamonada</taxon>
        <taxon>Preaxostyla</taxon>
        <taxon>Oxymonadida</taxon>
        <taxon>Blattamonas</taxon>
    </lineage>
</organism>
<dbReference type="PANTHER" id="PTHR23099:SF0">
    <property type="entry name" value="GERM CELL NUCLEAR ACIDIC PROTEIN"/>
    <property type="match status" value="1"/>
</dbReference>
<reference evidence="3 4" key="1">
    <citation type="journal article" date="2022" name="bioRxiv">
        <title>Genomics of Preaxostyla Flagellates Illuminates Evolutionary Transitions and the Path Towards Mitochondrial Loss.</title>
        <authorList>
            <person name="Novak L.V.F."/>
            <person name="Treitli S.C."/>
            <person name="Pyrih J."/>
            <person name="Halakuc P."/>
            <person name="Pipaliya S.V."/>
            <person name="Vacek V."/>
            <person name="Brzon O."/>
            <person name="Soukal P."/>
            <person name="Eme L."/>
            <person name="Dacks J.B."/>
            <person name="Karnkowska A."/>
            <person name="Elias M."/>
            <person name="Hampl V."/>
        </authorList>
    </citation>
    <scope>NUCLEOTIDE SEQUENCE [LARGE SCALE GENOMIC DNA]</scope>
    <source>
        <strain evidence="3">NAU3</strain>
        <tissue evidence="3">Gut</tissue>
    </source>
</reference>
<dbReference type="Pfam" id="PF10263">
    <property type="entry name" value="SprT-like"/>
    <property type="match status" value="1"/>
</dbReference>
<evidence type="ECO:0000259" key="2">
    <source>
        <dbReference type="SMART" id="SM00731"/>
    </source>
</evidence>
<dbReference type="Pfam" id="PF17283">
    <property type="entry name" value="Zn_ribbon_SprT"/>
    <property type="match status" value="1"/>
</dbReference>
<evidence type="ECO:0000313" key="4">
    <source>
        <dbReference type="Proteomes" id="UP001281761"/>
    </source>
</evidence>
<dbReference type="InterPro" id="IPR006640">
    <property type="entry name" value="SprT-like_domain"/>
</dbReference>